<dbReference type="AlphaFoldDB" id="A0A917MNA3"/>
<dbReference type="Proteomes" id="UP000657592">
    <property type="component" value="Unassembled WGS sequence"/>
</dbReference>
<dbReference type="SUPFAM" id="SSF63817">
    <property type="entry name" value="Sortase"/>
    <property type="match status" value="1"/>
</dbReference>
<gene>
    <name evidence="3" type="ORF">GCM10010921_30430</name>
</gene>
<dbReference type="EMBL" id="BMJY01000024">
    <property type="protein sequence ID" value="GGH51172.1"/>
    <property type="molecule type" value="Genomic_DNA"/>
</dbReference>
<dbReference type="NCBIfam" id="NF033745">
    <property type="entry name" value="class_C_sortase"/>
    <property type="match status" value="1"/>
</dbReference>
<evidence type="ECO:0000313" key="3">
    <source>
        <dbReference type="EMBL" id="GGH51172.1"/>
    </source>
</evidence>
<proteinExistence type="predicted"/>
<dbReference type="CDD" id="cd05827">
    <property type="entry name" value="Sortase_C"/>
    <property type="match status" value="1"/>
</dbReference>
<reference evidence="3" key="1">
    <citation type="journal article" date="2014" name="Int. J. Syst. Evol. Microbiol.">
        <title>Complete genome sequence of Corynebacterium casei LMG S-19264T (=DSM 44701T), isolated from a smear-ripened cheese.</title>
        <authorList>
            <consortium name="US DOE Joint Genome Institute (JGI-PGF)"/>
            <person name="Walter F."/>
            <person name="Albersmeier A."/>
            <person name="Kalinowski J."/>
            <person name="Ruckert C."/>
        </authorList>
    </citation>
    <scope>NUCLEOTIDE SEQUENCE</scope>
    <source>
        <strain evidence="3">CGMCC 1.15794</strain>
    </source>
</reference>
<reference evidence="3" key="2">
    <citation type="submission" date="2020-09" db="EMBL/GenBank/DDBJ databases">
        <authorList>
            <person name="Sun Q."/>
            <person name="Zhou Y."/>
        </authorList>
    </citation>
    <scope>NUCLEOTIDE SEQUENCE</scope>
    <source>
        <strain evidence="3">CGMCC 1.15794</strain>
    </source>
</reference>
<sequence length="279" mass="29589">MLVGVIIFAGVCVLTYPTAGNWFTDLAHGSEVSGYVSHVEGTPTDELADQLDDARAYNANLPAGPLRDPYILNASGEAVSLEEDRADYLGQLALAPGSPMARIRIPSIRADLPIFHGTDDDVLRKGVGHLHGSALPVGGEGTHSVLTGHSGLPEATLFTRLHELTEGDLFYIDVAGERLAYRVDRIVTVEPNDGEELRQTAGRDYVTLLTCTPIGVNSHRLLVRGERIDDDSAEAAISSLPSEPASPGFPWWTLALAGGAAVSGTIAWPRRPKPAPAAA</sequence>
<organism evidence="3 4">
    <name type="scientific">Microbacterium album</name>
    <dbReference type="NCBI Taxonomy" id="2053191"/>
    <lineage>
        <taxon>Bacteria</taxon>
        <taxon>Bacillati</taxon>
        <taxon>Actinomycetota</taxon>
        <taxon>Actinomycetes</taxon>
        <taxon>Micrococcales</taxon>
        <taxon>Microbacteriaceae</taxon>
        <taxon>Microbacterium</taxon>
    </lineage>
</organism>
<dbReference type="InterPro" id="IPR042002">
    <property type="entry name" value="Sortase_C"/>
</dbReference>
<dbReference type="InterPro" id="IPR005754">
    <property type="entry name" value="Sortase"/>
</dbReference>
<evidence type="ECO:0000313" key="4">
    <source>
        <dbReference type="Proteomes" id="UP000657592"/>
    </source>
</evidence>
<accession>A0A917MNA3</accession>
<protein>
    <recommendedName>
        <fullName evidence="5">Class C sortase</fullName>
    </recommendedName>
</protein>
<evidence type="ECO:0008006" key="5">
    <source>
        <dbReference type="Google" id="ProtNLM"/>
    </source>
</evidence>
<dbReference type="InterPro" id="IPR023365">
    <property type="entry name" value="Sortase_dom-sf"/>
</dbReference>
<keyword evidence="4" id="KW-1185">Reference proteome</keyword>
<name>A0A917MNA3_9MICO</name>
<dbReference type="Pfam" id="PF04203">
    <property type="entry name" value="Sortase"/>
    <property type="match status" value="1"/>
</dbReference>
<keyword evidence="1" id="KW-0378">Hydrolase</keyword>
<dbReference type="Gene3D" id="2.40.260.10">
    <property type="entry name" value="Sortase"/>
    <property type="match status" value="1"/>
</dbReference>
<feature type="active site" description="Acyl-thioester intermediate" evidence="2">
    <location>
        <position position="211"/>
    </location>
</feature>
<evidence type="ECO:0000256" key="1">
    <source>
        <dbReference type="ARBA" id="ARBA00022801"/>
    </source>
</evidence>
<evidence type="ECO:0000256" key="2">
    <source>
        <dbReference type="PIRSR" id="PIRSR605754-1"/>
    </source>
</evidence>
<dbReference type="GO" id="GO:0016787">
    <property type="term" value="F:hydrolase activity"/>
    <property type="evidence" value="ECO:0007669"/>
    <property type="project" value="UniProtKB-KW"/>
</dbReference>
<feature type="active site" description="Proton donor/acceptor" evidence="2">
    <location>
        <position position="149"/>
    </location>
</feature>
<comment type="caution">
    <text evidence="3">The sequence shown here is derived from an EMBL/GenBank/DDBJ whole genome shotgun (WGS) entry which is preliminary data.</text>
</comment>
<dbReference type="NCBIfam" id="TIGR01076">
    <property type="entry name" value="sortase_fam"/>
    <property type="match status" value="1"/>
</dbReference>